<gene>
    <name evidence="1" type="ORF">GOB87_03760</name>
</gene>
<dbReference type="EMBL" id="WOTH01000005">
    <property type="protein sequence ID" value="NHO53078.1"/>
    <property type="molecule type" value="Genomic_DNA"/>
</dbReference>
<name>A0A967EB51_9PROT</name>
<sequence length="62" mass="6984">MVNLTGQFLSFADAFEEAAQDCRTRNFIPASEAWLNVARCFRDQAAILKRHISPVDADVRAE</sequence>
<accession>A0A967EB51</accession>
<dbReference type="Proteomes" id="UP000597459">
    <property type="component" value="Unassembled WGS sequence"/>
</dbReference>
<dbReference type="RefSeq" id="WP_166313228.1">
    <property type="nucleotide sequence ID" value="NZ_WOTH01000005.1"/>
</dbReference>
<keyword evidence="2" id="KW-1185">Reference proteome</keyword>
<organism evidence="1 2">
    <name type="scientific">Acetobacter estunensis</name>
    <dbReference type="NCBI Taxonomy" id="104097"/>
    <lineage>
        <taxon>Bacteria</taxon>
        <taxon>Pseudomonadati</taxon>
        <taxon>Pseudomonadota</taxon>
        <taxon>Alphaproteobacteria</taxon>
        <taxon>Acetobacterales</taxon>
        <taxon>Acetobacteraceae</taxon>
        <taxon>Acetobacter</taxon>
    </lineage>
</organism>
<reference evidence="1" key="1">
    <citation type="submission" date="2019-11" db="EMBL/GenBank/DDBJ databases">
        <title>Description of new Acetobacter species.</title>
        <authorList>
            <person name="Cleenwerck I."/>
            <person name="Sombolestani A.S."/>
        </authorList>
    </citation>
    <scope>NUCLEOTIDE SEQUENCE</scope>
    <source>
        <strain evidence="1">LMG 1626</strain>
    </source>
</reference>
<dbReference type="AlphaFoldDB" id="A0A967EB51"/>
<protein>
    <submittedName>
        <fullName evidence="1">Uncharacterized protein</fullName>
    </submittedName>
</protein>
<evidence type="ECO:0000313" key="1">
    <source>
        <dbReference type="EMBL" id="NHO53078.1"/>
    </source>
</evidence>
<evidence type="ECO:0000313" key="2">
    <source>
        <dbReference type="Proteomes" id="UP000597459"/>
    </source>
</evidence>
<comment type="caution">
    <text evidence="1">The sequence shown here is derived from an EMBL/GenBank/DDBJ whole genome shotgun (WGS) entry which is preliminary data.</text>
</comment>
<proteinExistence type="predicted"/>